<keyword evidence="2" id="KW-0560">Oxidoreductase</keyword>
<protein>
    <submittedName>
        <fullName evidence="4">IdhA protein</fullName>
    </submittedName>
</protein>
<proteinExistence type="inferred from homology"/>
<dbReference type="PANTHER" id="PTHR11835">
    <property type="entry name" value="DECARBOXYLATING DEHYDROGENASES-ISOCITRATE, ISOPROPYLMALATE, TARTRATE"/>
    <property type="match status" value="1"/>
</dbReference>
<keyword evidence="5" id="KW-1185">Reference proteome</keyword>
<organism evidence="4 5">
    <name type="scientific">Symbiodinium natans</name>
    <dbReference type="NCBI Taxonomy" id="878477"/>
    <lineage>
        <taxon>Eukaryota</taxon>
        <taxon>Sar</taxon>
        <taxon>Alveolata</taxon>
        <taxon>Dinophyceae</taxon>
        <taxon>Suessiales</taxon>
        <taxon>Symbiodiniaceae</taxon>
        <taxon>Symbiodinium</taxon>
    </lineage>
</organism>
<evidence type="ECO:0000259" key="3">
    <source>
        <dbReference type="SMART" id="SM01329"/>
    </source>
</evidence>
<sequence>MRQTLRRFSSHRVLCLAGDGVGPELLSATKLALQATGVNFSFKDMDFGNTFALQNGSPISEDHVQAVEKIGCVLKGPIDITASGSTTKPVELRGQCFSSANQALRKLFQLYANVRPAKYLEGTRSKFPGTDIVVVRENTEGMYTGEEVHESKDSIVATRRITRQGALRVATFAFEFARAHGRKKVTAAHKANVLRLSDSLFLDCCRQAASNFTDIEYTEQLCDSLLTGMVLQPECWDIILCENLFGDLVSDLAAGLVGGLGLAPSALYGDGGVAIFEPAHGSAPDIAGQDRANPTSMLLSASRMLQFLGEHTASKMLEEALEAVIREGKDTTPDLGGIAGTQQMAAAVAKKIHA</sequence>
<dbReference type="InterPro" id="IPR024084">
    <property type="entry name" value="IsoPropMal-DH-like_dom"/>
</dbReference>
<dbReference type="GO" id="GO:0000287">
    <property type="term" value="F:magnesium ion binding"/>
    <property type="evidence" value="ECO:0007669"/>
    <property type="project" value="InterPro"/>
</dbReference>
<comment type="caution">
    <text evidence="4">The sequence shown here is derived from an EMBL/GenBank/DDBJ whole genome shotgun (WGS) entry which is preliminary data.</text>
</comment>
<dbReference type="SMART" id="SM01329">
    <property type="entry name" value="Iso_dh"/>
    <property type="match status" value="1"/>
</dbReference>
<evidence type="ECO:0000256" key="1">
    <source>
        <dbReference type="ARBA" id="ARBA00007769"/>
    </source>
</evidence>
<evidence type="ECO:0000256" key="2">
    <source>
        <dbReference type="ARBA" id="ARBA00023002"/>
    </source>
</evidence>
<dbReference type="EMBL" id="CAJNDS010002837">
    <property type="protein sequence ID" value="CAE7614210.1"/>
    <property type="molecule type" value="Genomic_DNA"/>
</dbReference>
<dbReference type="GO" id="GO:0005739">
    <property type="term" value="C:mitochondrion"/>
    <property type="evidence" value="ECO:0007669"/>
    <property type="project" value="TreeGrafter"/>
</dbReference>
<dbReference type="PANTHER" id="PTHR11835:SF34">
    <property type="entry name" value="ISOCITRATE DEHYDROGENASE [NAD] SUBUNIT ALPHA, MITOCHONDRIAL"/>
    <property type="match status" value="1"/>
</dbReference>
<dbReference type="OrthoDB" id="10261637at2759"/>
<dbReference type="GO" id="GO:0006102">
    <property type="term" value="P:isocitrate metabolic process"/>
    <property type="evidence" value="ECO:0007669"/>
    <property type="project" value="TreeGrafter"/>
</dbReference>
<dbReference type="GO" id="GO:0004449">
    <property type="term" value="F:isocitrate dehydrogenase (NAD+) activity"/>
    <property type="evidence" value="ECO:0007669"/>
    <property type="project" value="TreeGrafter"/>
</dbReference>
<evidence type="ECO:0000313" key="4">
    <source>
        <dbReference type="EMBL" id="CAE7614210.1"/>
    </source>
</evidence>
<dbReference type="InterPro" id="IPR019818">
    <property type="entry name" value="IsoCit/isopropylmalate_DH_CS"/>
</dbReference>
<dbReference type="Gene3D" id="3.40.718.10">
    <property type="entry name" value="Isopropylmalate Dehydrogenase"/>
    <property type="match status" value="1"/>
</dbReference>
<reference evidence="4" key="1">
    <citation type="submission" date="2021-02" db="EMBL/GenBank/DDBJ databases">
        <authorList>
            <person name="Dougan E. K."/>
            <person name="Rhodes N."/>
            <person name="Thang M."/>
            <person name="Chan C."/>
        </authorList>
    </citation>
    <scope>NUCLEOTIDE SEQUENCE</scope>
</reference>
<dbReference type="GO" id="GO:0051287">
    <property type="term" value="F:NAD binding"/>
    <property type="evidence" value="ECO:0007669"/>
    <property type="project" value="InterPro"/>
</dbReference>
<accession>A0A812VF49</accession>
<feature type="domain" description="Isopropylmalate dehydrogenase-like" evidence="3">
    <location>
        <begin position="12"/>
        <end position="348"/>
    </location>
</feature>
<comment type="similarity">
    <text evidence="1">Belongs to the isocitrate and isopropylmalate dehydrogenases family.</text>
</comment>
<dbReference type="SUPFAM" id="SSF53659">
    <property type="entry name" value="Isocitrate/Isopropylmalate dehydrogenase-like"/>
    <property type="match status" value="1"/>
</dbReference>
<dbReference type="Pfam" id="PF00180">
    <property type="entry name" value="Iso_dh"/>
    <property type="match status" value="1"/>
</dbReference>
<dbReference type="AlphaFoldDB" id="A0A812VF49"/>
<gene>
    <name evidence="4" type="primary">idhA</name>
    <name evidence="4" type="ORF">SNAT2548_LOCUS34921</name>
</gene>
<dbReference type="GO" id="GO:0006099">
    <property type="term" value="P:tricarboxylic acid cycle"/>
    <property type="evidence" value="ECO:0007669"/>
    <property type="project" value="TreeGrafter"/>
</dbReference>
<dbReference type="Proteomes" id="UP000604046">
    <property type="component" value="Unassembled WGS sequence"/>
</dbReference>
<name>A0A812VF49_9DINO</name>
<dbReference type="PROSITE" id="PS00470">
    <property type="entry name" value="IDH_IMDH"/>
    <property type="match status" value="1"/>
</dbReference>
<evidence type="ECO:0000313" key="5">
    <source>
        <dbReference type="Proteomes" id="UP000604046"/>
    </source>
</evidence>